<reference evidence="2 3" key="1">
    <citation type="submission" date="2016-10" db="EMBL/GenBank/DDBJ databases">
        <authorList>
            <person name="de Groot N.N."/>
        </authorList>
    </citation>
    <scope>NUCLEOTIDE SEQUENCE [LARGE SCALE GENOMIC DNA]</scope>
    <source>
        <strain evidence="2 3">743A</strain>
    </source>
</reference>
<dbReference type="Pfam" id="PF24963">
    <property type="entry name" value="DUF7768"/>
    <property type="match status" value="1"/>
</dbReference>
<dbReference type="STRING" id="37658.SAMN05661086_03715"/>
<organism evidence="2 3">
    <name type="scientific">Anaeromicropila populeti</name>
    <dbReference type="NCBI Taxonomy" id="37658"/>
    <lineage>
        <taxon>Bacteria</taxon>
        <taxon>Bacillati</taxon>
        <taxon>Bacillota</taxon>
        <taxon>Clostridia</taxon>
        <taxon>Lachnospirales</taxon>
        <taxon>Lachnospiraceae</taxon>
        <taxon>Anaeromicropila</taxon>
    </lineage>
</organism>
<dbReference type="Proteomes" id="UP000199659">
    <property type="component" value="Unassembled WGS sequence"/>
</dbReference>
<feature type="domain" description="DUF7768" evidence="1">
    <location>
        <begin position="43"/>
        <end position="141"/>
    </location>
</feature>
<name>A0A1I6M0A4_9FIRM</name>
<evidence type="ECO:0000313" key="2">
    <source>
        <dbReference type="EMBL" id="SFS09127.1"/>
    </source>
</evidence>
<protein>
    <recommendedName>
        <fullName evidence="1">DUF7768 domain-containing protein</fullName>
    </recommendedName>
</protein>
<dbReference type="InterPro" id="IPR056670">
    <property type="entry name" value="DUF7768"/>
</dbReference>
<dbReference type="RefSeq" id="WP_242940594.1">
    <property type="nucleotide sequence ID" value="NZ_FOYZ01000029.1"/>
</dbReference>
<gene>
    <name evidence="2" type="ORF">SAMN05661086_03715</name>
</gene>
<dbReference type="AlphaFoldDB" id="A0A1I6M0A4"/>
<dbReference type="EMBL" id="FOYZ01000029">
    <property type="protein sequence ID" value="SFS09127.1"/>
    <property type="molecule type" value="Genomic_DNA"/>
</dbReference>
<evidence type="ECO:0000313" key="3">
    <source>
        <dbReference type="Proteomes" id="UP000199659"/>
    </source>
</evidence>
<proteinExistence type="predicted"/>
<accession>A0A1I6M0A4</accession>
<evidence type="ECO:0000259" key="1">
    <source>
        <dbReference type="Pfam" id="PF24963"/>
    </source>
</evidence>
<keyword evidence="3" id="KW-1185">Reference proteome</keyword>
<dbReference type="Gene3D" id="3.40.50.10400">
    <property type="entry name" value="Hypothetical protein PA1492"/>
    <property type="match status" value="1"/>
</dbReference>
<sequence length="152" mass="17635">MNEQMRCKYGTGGVDKKNSEGYPDPTAYEALTNIKKEDKVFKPLVYICSPYAGDVERNTERAKVYSRFAVIERNAIAFAPHLLFPMYLSDDDPAERELALFMDIVFLGKCNELWVFGENITKGMQMEIDKAKKRRMTIRYFTEDMEEVETCN</sequence>